<evidence type="ECO:0000256" key="2">
    <source>
        <dbReference type="ARBA" id="ARBA00093774"/>
    </source>
</evidence>
<evidence type="ECO:0000256" key="4">
    <source>
        <dbReference type="SAM" id="Phobius"/>
    </source>
</evidence>
<evidence type="ECO:0000313" key="7">
    <source>
        <dbReference type="Proteomes" id="UP000013569"/>
    </source>
</evidence>
<keyword evidence="4" id="KW-0472">Membrane</keyword>
<feature type="compositionally biased region" description="Low complexity" evidence="3">
    <location>
        <begin position="92"/>
        <end position="118"/>
    </location>
</feature>
<comment type="similarity">
    <text evidence="2">Belongs to the MTB12 family.</text>
</comment>
<keyword evidence="4" id="KW-1133">Transmembrane helix</keyword>
<comment type="caution">
    <text evidence="6">The sequence shown here is derived from an EMBL/GenBank/DDBJ whole genome shotgun (WGS) entry which is preliminary data.</text>
</comment>
<name>R7Y3F5_9ACTN</name>
<gene>
    <name evidence="6" type="ORF">GTC6_21930</name>
</gene>
<feature type="transmembrane region" description="Helical" evidence="4">
    <location>
        <begin position="39"/>
        <end position="63"/>
    </location>
</feature>
<feature type="compositionally biased region" description="Low complexity" evidence="3">
    <location>
        <begin position="154"/>
        <end position="163"/>
    </location>
</feature>
<evidence type="ECO:0000259" key="5">
    <source>
        <dbReference type="Pfam" id="PF26580"/>
    </source>
</evidence>
<sequence>MSNDVNYQDPPGVDYQSGVDYSEPAASSRRSGGVSIPTVLASAGVAAIISAIVVTIGVVGIVVSERGDSTSAAQPTVVNLGAAQTALPQQGIAGQQPGAVPGQPAPAGAPAGAPAAAPTENVPEGGGAIGGPVGPPGEGAAPAPAPGQAPAPAPGTTVAPQQPVAAGPTALTPGQLNTKVRIVMNANGSRAARAAELEGGERALRQIDLVSRAITTYGNVGLSYQMVGPVQVSGTTLTAPLQISVVGRGSQNRSMTFVWSGNKWKLSNRSVCAIAGFVLLPCSL</sequence>
<proteinExistence type="inferred from homology"/>
<feature type="compositionally biased region" description="Pro residues" evidence="3">
    <location>
        <begin position="143"/>
        <end position="153"/>
    </location>
</feature>
<feature type="region of interest" description="Disordered" evidence="3">
    <location>
        <begin position="1"/>
        <end position="32"/>
    </location>
</feature>
<feature type="region of interest" description="Disordered" evidence="3">
    <location>
        <begin position="92"/>
        <end position="172"/>
    </location>
</feature>
<dbReference type="PATRIC" id="fig|1316928.3.peg.4434"/>
<protein>
    <recommendedName>
        <fullName evidence="5">Low molecular weight antigen MTB12-like C-terminal domain-containing protein</fullName>
    </recommendedName>
</protein>
<evidence type="ECO:0000256" key="3">
    <source>
        <dbReference type="SAM" id="MobiDB-lite"/>
    </source>
</evidence>
<feature type="domain" description="Low molecular weight antigen MTB12-like C-terminal" evidence="5">
    <location>
        <begin position="170"/>
        <end position="281"/>
    </location>
</feature>
<dbReference type="EMBL" id="AQPW01000048">
    <property type="protein sequence ID" value="EON30573.1"/>
    <property type="molecule type" value="Genomic_DNA"/>
</dbReference>
<dbReference type="AlphaFoldDB" id="R7Y3F5"/>
<keyword evidence="1" id="KW-0732">Signal</keyword>
<dbReference type="OrthoDB" id="4375957at2"/>
<accession>R7Y3F5</accession>
<evidence type="ECO:0000256" key="1">
    <source>
        <dbReference type="ARBA" id="ARBA00022729"/>
    </source>
</evidence>
<evidence type="ECO:0000313" key="6">
    <source>
        <dbReference type="EMBL" id="EON30573.1"/>
    </source>
</evidence>
<dbReference type="Pfam" id="PF26580">
    <property type="entry name" value="Mtb12_C"/>
    <property type="match status" value="1"/>
</dbReference>
<reference evidence="6 7" key="1">
    <citation type="journal article" date="2013" name="Genome Announc.">
        <title>Draft Genome Sequence of a Benzothiophene-Desulfurizing Bacterium, Gordona terrae Strain C-6.</title>
        <authorList>
            <person name="Wang W."/>
            <person name="Ma T."/>
            <person name="Ren Y."/>
            <person name="Li G."/>
        </authorList>
    </citation>
    <scope>NUCLEOTIDE SEQUENCE [LARGE SCALE GENOMIC DNA]</scope>
    <source>
        <strain evidence="6 7">C-6</strain>
    </source>
</reference>
<keyword evidence="4" id="KW-0812">Transmembrane</keyword>
<dbReference type="InterPro" id="IPR058644">
    <property type="entry name" value="Mtb12-like_C"/>
</dbReference>
<organism evidence="6 7">
    <name type="scientific">Gordonia terrae C-6</name>
    <dbReference type="NCBI Taxonomy" id="1316928"/>
    <lineage>
        <taxon>Bacteria</taxon>
        <taxon>Bacillati</taxon>
        <taxon>Actinomycetota</taxon>
        <taxon>Actinomycetes</taxon>
        <taxon>Mycobacteriales</taxon>
        <taxon>Gordoniaceae</taxon>
        <taxon>Gordonia</taxon>
    </lineage>
</organism>
<dbReference type="RefSeq" id="WP_010844747.1">
    <property type="nucleotide sequence ID" value="NZ_AQPW01000048.1"/>
</dbReference>
<dbReference type="Proteomes" id="UP000013569">
    <property type="component" value="Unassembled WGS sequence"/>
</dbReference>